<dbReference type="EMBL" id="CP051428">
    <property type="protein sequence ID" value="QJC50630.1"/>
    <property type="molecule type" value="Genomic_DNA"/>
</dbReference>
<protein>
    <submittedName>
        <fullName evidence="2">Uncharacterized protein</fullName>
    </submittedName>
</protein>
<keyword evidence="1" id="KW-0472">Membrane</keyword>
<reference evidence="2 3" key="1">
    <citation type="submission" date="2020-04" db="EMBL/GenBank/DDBJ databases">
        <title>Novel Paenibacillus strain UniB2 isolated from commercial digestive syrup.</title>
        <authorList>
            <person name="Thorat V."/>
            <person name="Kirdat K."/>
            <person name="Tiwarekar B."/>
            <person name="Yadav A."/>
        </authorList>
    </citation>
    <scope>NUCLEOTIDE SEQUENCE [LARGE SCALE GENOMIC DNA]</scope>
    <source>
        <strain evidence="2 3">UniB2</strain>
    </source>
</reference>
<proteinExistence type="predicted"/>
<keyword evidence="3" id="KW-1185">Reference proteome</keyword>
<accession>A0A6H2GT96</accession>
<sequence>MPLMSDLLQLALIALALLFTGLVLHCIRKGVLRQRYALLWLSISGGFLGMLALPFLV</sequence>
<gene>
    <name evidence="2" type="ORF">HGI30_02860</name>
</gene>
<keyword evidence="1" id="KW-0812">Transmembrane</keyword>
<dbReference type="Proteomes" id="UP000502136">
    <property type="component" value="Chromosome"/>
</dbReference>
<evidence type="ECO:0000313" key="2">
    <source>
        <dbReference type="EMBL" id="QJC50630.1"/>
    </source>
</evidence>
<dbReference type="RefSeq" id="WP_168906307.1">
    <property type="nucleotide sequence ID" value="NZ_CP051428.1"/>
</dbReference>
<feature type="transmembrane region" description="Helical" evidence="1">
    <location>
        <begin position="36"/>
        <end position="56"/>
    </location>
</feature>
<dbReference type="AlphaFoldDB" id="A0A6H2GT96"/>
<name>A0A6H2GT96_9BACL</name>
<evidence type="ECO:0000313" key="3">
    <source>
        <dbReference type="Proteomes" id="UP000502136"/>
    </source>
</evidence>
<keyword evidence="1" id="KW-1133">Transmembrane helix</keyword>
<evidence type="ECO:0000256" key="1">
    <source>
        <dbReference type="SAM" id="Phobius"/>
    </source>
</evidence>
<organism evidence="2 3">
    <name type="scientific">Paenibacillus albicereus</name>
    <dbReference type="NCBI Taxonomy" id="2726185"/>
    <lineage>
        <taxon>Bacteria</taxon>
        <taxon>Bacillati</taxon>
        <taxon>Bacillota</taxon>
        <taxon>Bacilli</taxon>
        <taxon>Bacillales</taxon>
        <taxon>Paenibacillaceae</taxon>
        <taxon>Paenibacillus</taxon>
    </lineage>
</organism>
<dbReference type="KEGG" id="palr:HGI30_02860"/>